<dbReference type="RefSeq" id="WP_136257280.1">
    <property type="nucleotide sequence ID" value="NZ_MWIO01000011.1"/>
</dbReference>
<gene>
    <name evidence="2" type="ORF">B1991_03305</name>
</gene>
<comment type="caution">
    <text evidence="2">The sequence shown here is derived from an EMBL/GenBank/DDBJ whole genome shotgun (WGS) entry which is preliminary data.</text>
</comment>
<keyword evidence="1" id="KW-0472">Membrane</keyword>
<dbReference type="OrthoDB" id="5953908at2"/>
<keyword evidence="3" id="KW-1185">Reference proteome</keyword>
<feature type="transmembrane region" description="Helical" evidence="1">
    <location>
        <begin position="98"/>
        <end position="118"/>
    </location>
</feature>
<feature type="transmembrane region" description="Helical" evidence="1">
    <location>
        <begin position="65"/>
        <end position="86"/>
    </location>
</feature>
<feature type="transmembrane region" description="Helical" evidence="1">
    <location>
        <begin position="149"/>
        <end position="168"/>
    </location>
</feature>
<name>A0A4S3KKF4_9GAMM</name>
<keyword evidence="1" id="KW-1133">Transmembrane helix</keyword>
<dbReference type="AlphaFoldDB" id="A0A4S3KKF4"/>
<protein>
    <submittedName>
        <fullName evidence="2">Uncharacterized protein</fullName>
    </submittedName>
</protein>
<organism evidence="2 3">
    <name type="scientific">Rhodanobacter lindaniclasticus</name>
    <dbReference type="NCBI Taxonomy" id="75310"/>
    <lineage>
        <taxon>Bacteria</taxon>
        <taxon>Pseudomonadati</taxon>
        <taxon>Pseudomonadota</taxon>
        <taxon>Gammaproteobacteria</taxon>
        <taxon>Lysobacterales</taxon>
        <taxon>Rhodanobacteraceae</taxon>
        <taxon>Rhodanobacter</taxon>
    </lineage>
</organism>
<evidence type="ECO:0000313" key="2">
    <source>
        <dbReference type="EMBL" id="THD09199.1"/>
    </source>
</evidence>
<accession>A0A4S3KKF4</accession>
<sequence length="183" mass="20557">MPVAMRAEPLSRGRRFMLWRVLVWLLLLLAAFGCVQYLTHAQLLWGQRHAYAPDSTAVHTLYRLLAWDLAYLTAAFVLIVLCAGCILRQAWARPAMRVAAAVLALWMLASGGAMLAQWPQLLQASRDALGQLHDQAALQQAVLHARRSYLLALVLKGLAVPVLLWLSWRLGTPAVRMQFHSRR</sequence>
<proteinExistence type="predicted"/>
<dbReference type="EMBL" id="MWIO01000011">
    <property type="protein sequence ID" value="THD09199.1"/>
    <property type="molecule type" value="Genomic_DNA"/>
</dbReference>
<reference evidence="2 3" key="1">
    <citation type="submission" date="2017-02" db="EMBL/GenBank/DDBJ databases">
        <title>Whole genome sequencing of Rhodanobacter lindaniclasticus DSM 17932.</title>
        <authorList>
            <person name="Kumar S."/>
            <person name="Patil P."/>
            <person name="Patil P.B."/>
        </authorList>
    </citation>
    <scope>NUCLEOTIDE SEQUENCE [LARGE SCALE GENOMIC DNA]</scope>
    <source>
        <strain evidence="2 3">DSM 17932</strain>
    </source>
</reference>
<dbReference type="Proteomes" id="UP000306317">
    <property type="component" value="Unassembled WGS sequence"/>
</dbReference>
<dbReference type="PROSITE" id="PS51257">
    <property type="entry name" value="PROKAR_LIPOPROTEIN"/>
    <property type="match status" value="1"/>
</dbReference>
<keyword evidence="1" id="KW-0812">Transmembrane</keyword>
<evidence type="ECO:0000256" key="1">
    <source>
        <dbReference type="SAM" id="Phobius"/>
    </source>
</evidence>
<evidence type="ECO:0000313" key="3">
    <source>
        <dbReference type="Proteomes" id="UP000306317"/>
    </source>
</evidence>